<comment type="caution">
    <text evidence="6">The sequence shown here is derived from an EMBL/GenBank/DDBJ whole genome shotgun (WGS) entry which is preliminary data.</text>
</comment>
<evidence type="ECO:0000256" key="1">
    <source>
        <dbReference type="ARBA" id="ARBA00021292"/>
    </source>
</evidence>
<dbReference type="Gene3D" id="3.40.50.2000">
    <property type="entry name" value="Glycogen Phosphorylase B"/>
    <property type="match status" value="2"/>
</dbReference>
<dbReference type="PANTHER" id="PTHR45947:SF3">
    <property type="entry name" value="SULFOQUINOVOSYL TRANSFERASE SQD2"/>
    <property type="match status" value="1"/>
</dbReference>
<dbReference type="AlphaFoldDB" id="A0A496PKT6"/>
<evidence type="ECO:0000256" key="2">
    <source>
        <dbReference type="ARBA" id="ARBA00022676"/>
    </source>
</evidence>
<dbReference type="SUPFAM" id="SSF53756">
    <property type="entry name" value="UDP-Glycosyltransferase/glycogen phosphorylase"/>
    <property type="match status" value="1"/>
</dbReference>
<proteinExistence type="predicted"/>
<organism evidence="6 7">
    <name type="scientific">Galactobacter caseinivorans</name>
    <dbReference type="NCBI Taxonomy" id="2676123"/>
    <lineage>
        <taxon>Bacteria</taxon>
        <taxon>Bacillati</taxon>
        <taxon>Actinomycetota</taxon>
        <taxon>Actinomycetes</taxon>
        <taxon>Micrococcales</taxon>
        <taxon>Micrococcaceae</taxon>
        <taxon>Galactobacter</taxon>
    </lineage>
</organism>
<dbReference type="Pfam" id="PF00534">
    <property type="entry name" value="Glycos_transf_1"/>
    <property type="match status" value="1"/>
</dbReference>
<keyword evidence="7" id="KW-1185">Reference proteome</keyword>
<dbReference type="InterPro" id="IPR050194">
    <property type="entry name" value="Glycosyltransferase_grp1"/>
</dbReference>
<dbReference type="Proteomes" id="UP000273119">
    <property type="component" value="Unassembled WGS sequence"/>
</dbReference>
<dbReference type="InterPro" id="IPR028098">
    <property type="entry name" value="Glyco_trans_4-like_N"/>
</dbReference>
<evidence type="ECO:0000256" key="3">
    <source>
        <dbReference type="ARBA" id="ARBA00022679"/>
    </source>
</evidence>
<feature type="domain" description="Glycosyl transferase family 1" evidence="4">
    <location>
        <begin position="238"/>
        <end position="392"/>
    </location>
</feature>
<keyword evidence="2" id="KW-0328">Glycosyltransferase</keyword>
<dbReference type="GO" id="GO:1901137">
    <property type="term" value="P:carbohydrate derivative biosynthetic process"/>
    <property type="evidence" value="ECO:0007669"/>
    <property type="project" value="UniProtKB-ARBA"/>
</dbReference>
<sequence length="423" mass="44827">MRQELSCAISCTALTRRKGGHVPRTQSVTVLSLHTSPLSQPGQGDAGGLNVFVLNSSRALARAGYDVHIFTRWPEDRSHSPEPGLTVHGVPAGGATPLSKEELRAVVPDFARRVQLHPDFNAAAPIHSHYWLSGEAARLLRRASGAPWIHTMHTTAARKAHHAGASEADMGRLAAETRIGAEADALTANTAADRRELVTDLGVAPGKVHVVSPGIDTEIFTPLGPAARWPVAAPGLRLLFAGRIQPYKGPQIALGAVAALQRRGLEASLVLIGERSGMDARDPEELARQAGIGDRVTALPAVPQAELASWYRAADLVLMPSRHETYGLVAAEALASGTPVVAHDVGGLSTLIRDDVDGMLVTSLDPERWADALEPLVRQGHAPQQWEREAAKTGSARGWDATARTLVALYSELSAAHSAPPAL</sequence>
<gene>
    <name evidence="6" type="ORF">DWQ67_04715</name>
</gene>
<protein>
    <recommendedName>
        <fullName evidence="1">D-inositol 3-phosphate glycosyltransferase</fullName>
    </recommendedName>
</protein>
<dbReference type="GO" id="GO:0016757">
    <property type="term" value="F:glycosyltransferase activity"/>
    <property type="evidence" value="ECO:0007669"/>
    <property type="project" value="UniProtKB-KW"/>
</dbReference>
<evidence type="ECO:0000259" key="4">
    <source>
        <dbReference type="Pfam" id="PF00534"/>
    </source>
</evidence>
<keyword evidence="3 6" id="KW-0808">Transferase</keyword>
<dbReference type="PANTHER" id="PTHR45947">
    <property type="entry name" value="SULFOQUINOVOSYL TRANSFERASE SQD2"/>
    <property type="match status" value="1"/>
</dbReference>
<reference evidence="6 7" key="1">
    <citation type="submission" date="2018-07" db="EMBL/GenBank/DDBJ databases">
        <title>Arthrobacter sp. nov., isolated from raw cow's milk with high bacterial count.</title>
        <authorList>
            <person name="Hahne J."/>
            <person name="Isele D."/>
            <person name="Lipski A."/>
        </authorList>
    </citation>
    <scope>NUCLEOTIDE SEQUENCE [LARGE SCALE GENOMIC DNA]</scope>
    <source>
        <strain evidence="6 7">JZ R-183</strain>
    </source>
</reference>
<accession>A0A496PKT6</accession>
<dbReference type="Pfam" id="PF13439">
    <property type="entry name" value="Glyco_transf_4"/>
    <property type="match status" value="1"/>
</dbReference>
<evidence type="ECO:0000259" key="5">
    <source>
        <dbReference type="Pfam" id="PF13439"/>
    </source>
</evidence>
<name>A0A496PKT6_9MICC</name>
<dbReference type="EMBL" id="QQXL01000002">
    <property type="protein sequence ID" value="RKW71098.1"/>
    <property type="molecule type" value="Genomic_DNA"/>
</dbReference>
<feature type="domain" description="Glycosyltransferase subfamily 4-like N-terminal" evidence="5">
    <location>
        <begin position="47"/>
        <end position="218"/>
    </location>
</feature>
<evidence type="ECO:0000313" key="7">
    <source>
        <dbReference type="Proteomes" id="UP000273119"/>
    </source>
</evidence>
<evidence type="ECO:0000313" key="6">
    <source>
        <dbReference type="EMBL" id="RKW71098.1"/>
    </source>
</evidence>
<dbReference type="InterPro" id="IPR001296">
    <property type="entry name" value="Glyco_trans_1"/>
</dbReference>